<keyword evidence="7 17" id="KW-0547">Nucleotide-binding</keyword>
<evidence type="ECO:0000256" key="15">
    <source>
        <dbReference type="PIRSR" id="PIRSR600829-1"/>
    </source>
</evidence>
<accession>A0A5B9QG67</accession>
<evidence type="ECO:0000256" key="8">
    <source>
        <dbReference type="ARBA" id="ARBA00022777"/>
    </source>
</evidence>
<dbReference type="Gene3D" id="1.10.287.3610">
    <property type="match status" value="1"/>
</dbReference>
<comment type="similarity">
    <text evidence="2">Belongs to the bacterial diacylglycerol kinase family.</text>
</comment>
<dbReference type="PANTHER" id="PTHR34299">
    <property type="entry name" value="DIACYLGLYCEROL KINASE"/>
    <property type="match status" value="1"/>
</dbReference>
<keyword evidence="21" id="KW-1185">Reference proteome</keyword>
<dbReference type="GO" id="GO:0036433">
    <property type="term" value="F:di-trans, poly-cis-undecaprenol kinase activity"/>
    <property type="evidence" value="ECO:0007669"/>
    <property type="project" value="UniProtKB-EC"/>
</dbReference>
<comment type="subcellular location">
    <subcellularLocation>
        <location evidence="1">Cell membrane</location>
        <topology evidence="1">Multi-pass membrane protein</topology>
    </subcellularLocation>
</comment>
<dbReference type="AlphaFoldDB" id="A0A5B9QG67"/>
<feature type="binding site" evidence="18">
    <location>
        <position position="40"/>
    </location>
    <ligand>
        <name>a divalent metal cation</name>
        <dbReference type="ChEBI" id="CHEBI:60240"/>
    </ligand>
</feature>
<feature type="binding site" evidence="16">
    <location>
        <position position="110"/>
    </location>
    <ligand>
        <name>substrate</name>
    </ligand>
</feature>
<evidence type="ECO:0000256" key="4">
    <source>
        <dbReference type="ARBA" id="ARBA00022516"/>
    </source>
</evidence>
<feature type="transmembrane region" description="Helical" evidence="19">
    <location>
        <begin position="41"/>
        <end position="61"/>
    </location>
</feature>
<evidence type="ECO:0000256" key="11">
    <source>
        <dbReference type="ARBA" id="ARBA00023098"/>
    </source>
</evidence>
<evidence type="ECO:0000256" key="18">
    <source>
        <dbReference type="PIRSR" id="PIRSR600829-4"/>
    </source>
</evidence>
<evidence type="ECO:0000313" key="20">
    <source>
        <dbReference type="EMBL" id="QEG33341.1"/>
    </source>
</evidence>
<keyword evidence="11" id="KW-0443">Lipid metabolism</keyword>
<dbReference type="GO" id="GO:0005524">
    <property type="term" value="F:ATP binding"/>
    <property type="evidence" value="ECO:0007669"/>
    <property type="project" value="UniProtKB-KW"/>
</dbReference>
<keyword evidence="8 20" id="KW-0418">Kinase</keyword>
<proteinExistence type="inferred from homology"/>
<keyword evidence="18" id="KW-0479">Metal-binding</keyword>
<evidence type="ECO:0000256" key="16">
    <source>
        <dbReference type="PIRSR" id="PIRSR600829-2"/>
    </source>
</evidence>
<dbReference type="EC" id="2.7.1.66" evidence="20"/>
<evidence type="ECO:0000256" key="2">
    <source>
        <dbReference type="ARBA" id="ARBA00005967"/>
    </source>
</evidence>
<evidence type="ECO:0000256" key="14">
    <source>
        <dbReference type="ARBA" id="ARBA00023264"/>
    </source>
</evidence>
<keyword evidence="14" id="KW-1208">Phospholipid metabolism</keyword>
<keyword evidence="18" id="KW-0460">Magnesium</keyword>
<name>A0A5B9QG67_9BACT</name>
<evidence type="ECO:0000256" key="12">
    <source>
        <dbReference type="ARBA" id="ARBA00023136"/>
    </source>
</evidence>
<organism evidence="20 21">
    <name type="scientific">Bythopirellula goksoeyrii</name>
    <dbReference type="NCBI Taxonomy" id="1400387"/>
    <lineage>
        <taxon>Bacteria</taxon>
        <taxon>Pseudomonadati</taxon>
        <taxon>Planctomycetota</taxon>
        <taxon>Planctomycetia</taxon>
        <taxon>Pirellulales</taxon>
        <taxon>Lacipirellulaceae</taxon>
        <taxon>Bythopirellula</taxon>
    </lineage>
</organism>
<dbReference type="RefSeq" id="WP_148072122.1">
    <property type="nucleotide sequence ID" value="NZ_CP042913.1"/>
</dbReference>
<sequence>MVDEEFEQDEEVGAYLRRSESWLRKFGNACRGIKVAVRAEVSFFVHLFVTAIVLVTGLQLSLSRLDWALLVLSIAGVITAELCNTAIERLARAITGKENPEIRDALDMASGAVLAASVGAAVVGLIVLGRPLLRMMS</sequence>
<evidence type="ECO:0000256" key="6">
    <source>
        <dbReference type="ARBA" id="ARBA00022692"/>
    </source>
</evidence>
<dbReference type="InterPro" id="IPR033717">
    <property type="entry name" value="UDPK"/>
</dbReference>
<feature type="binding site" evidence="16">
    <location>
        <position position="81"/>
    </location>
    <ligand>
        <name>substrate</name>
    </ligand>
</feature>
<dbReference type="InterPro" id="IPR000829">
    <property type="entry name" value="DAGK"/>
</dbReference>
<evidence type="ECO:0000256" key="19">
    <source>
        <dbReference type="SAM" id="Phobius"/>
    </source>
</evidence>
<keyword evidence="6 19" id="KW-0812">Transmembrane</keyword>
<evidence type="ECO:0000313" key="21">
    <source>
        <dbReference type="Proteomes" id="UP000323917"/>
    </source>
</evidence>
<dbReference type="OrthoDB" id="290917at2"/>
<evidence type="ECO:0000256" key="9">
    <source>
        <dbReference type="ARBA" id="ARBA00022840"/>
    </source>
</evidence>
<feature type="binding site" evidence="17">
    <location>
        <position position="88"/>
    </location>
    <ligand>
        <name>ATP</name>
        <dbReference type="ChEBI" id="CHEBI:30616"/>
    </ligand>
</feature>
<dbReference type="GO" id="GO:0046872">
    <property type="term" value="F:metal ion binding"/>
    <property type="evidence" value="ECO:0007669"/>
    <property type="project" value="UniProtKB-KW"/>
</dbReference>
<keyword evidence="9 17" id="KW-0067">ATP-binding</keyword>
<dbReference type="CDD" id="cd14265">
    <property type="entry name" value="UDPK_IM_like"/>
    <property type="match status" value="1"/>
</dbReference>
<comment type="cofactor">
    <cofactor evidence="18">
        <name>Mg(2+)</name>
        <dbReference type="ChEBI" id="CHEBI:18420"/>
    </cofactor>
    <text evidence="18">Mn(2+), Zn(2+), Cd(2+) and Co(2+) support activity to lesser extents.</text>
</comment>
<protein>
    <submittedName>
        <fullName evidence="20">Undecaprenol kinase</fullName>
        <ecNumber evidence="20">2.7.1.66</ecNumber>
    </submittedName>
</protein>
<keyword evidence="12 19" id="KW-0472">Membrane</keyword>
<dbReference type="GO" id="GO:0005886">
    <property type="term" value="C:plasma membrane"/>
    <property type="evidence" value="ECO:0007669"/>
    <property type="project" value="UniProtKB-SubCell"/>
</dbReference>
<evidence type="ECO:0000256" key="7">
    <source>
        <dbReference type="ARBA" id="ARBA00022741"/>
    </source>
</evidence>
<feature type="active site" description="Proton acceptor" evidence="15">
    <location>
        <position position="81"/>
    </location>
</feature>
<evidence type="ECO:0000256" key="10">
    <source>
        <dbReference type="ARBA" id="ARBA00022989"/>
    </source>
</evidence>
<evidence type="ECO:0000256" key="3">
    <source>
        <dbReference type="ARBA" id="ARBA00022475"/>
    </source>
</evidence>
<dbReference type="EMBL" id="CP042913">
    <property type="protein sequence ID" value="QEG33341.1"/>
    <property type="molecule type" value="Genomic_DNA"/>
</dbReference>
<feature type="binding site" evidence="18">
    <location>
        <position position="88"/>
    </location>
    <ligand>
        <name>a divalent metal cation</name>
        <dbReference type="ChEBI" id="CHEBI:60240"/>
    </ligand>
</feature>
<evidence type="ECO:0000256" key="1">
    <source>
        <dbReference type="ARBA" id="ARBA00004651"/>
    </source>
</evidence>
<dbReference type="PANTHER" id="PTHR34299:SF1">
    <property type="entry name" value="DIACYLGLYCEROL KINASE"/>
    <property type="match status" value="1"/>
</dbReference>
<evidence type="ECO:0000256" key="13">
    <source>
        <dbReference type="ARBA" id="ARBA00023209"/>
    </source>
</evidence>
<gene>
    <name evidence="20" type="primary">dgkA</name>
    <name evidence="20" type="ORF">Pr1d_06020</name>
</gene>
<reference evidence="20 21" key="1">
    <citation type="submission" date="2019-08" db="EMBL/GenBank/DDBJ databases">
        <title>Deep-cultivation of Planctomycetes and their phenomic and genomic characterization uncovers novel biology.</title>
        <authorList>
            <person name="Wiegand S."/>
            <person name="Jogler M."/>
            <person name="Boedeker C."/>
            <person name="Pinto D."/>
            <person name="Vollmers J."/>
            <person name="Rivas-Marin E."/>
            <person name="Kohn T."/>
            <person name="Peeters S.H."/>
            <person name="Heuer A."/>
            <person name="Rast P."/>
            <person name="Oberbeckmann S."/>
            <person name="Bunk B."/>
            <person name="Jeske O."/>
            <person name="Meyerdierks A."/>
            <person name="Storesund J.E."/>
            <person name="Kallscheuer N."/>
            <person name="Luecker S."/>
            <person name="Lage O.M."/>
            <person name="Pohl T."/>
            <person name="Merkel B.J."/>
            <person name="Hornburger P."/>
            <person name="Mueller R.-W."/>
            <person name="Bruemmer F."/>
            <person name="Labrenz M."/>
            <person name="Spormann A.M."/>
            <person name="Op den Camp H."/>
            <person name="Overmann J."/>
            <person name="Amann R."/>
            <person name="Jetten M.S.M."/>
            <person name="Mascher T."/>
            <person name="Medema M.H."/>
            <person name="Devos D.P."/>
            <person name="Kaster A.-K."/>
            <person name="Ovreas L."/>
            <person name="Rohde M."/>
            <person name="Galperin M.Y."/>
            <person name="Jogler C."/>
        </authorList>
    </citation>
    <scope>NUCLEOTIDE SEQUENCE [LARGE SCALE GENOMIC DNA]</scope>
    <source>
        <strain evidence="20 21">Pr1d</strain>
    </source>
</reference>
<keyword evidence="5 20" id="KW-0808">Transferase</keyword>
<keyword evidence="4" id="KW-0444">Lipid biosynthesis</keyword>
<feature type="binding site" evidence="17">
    <location>
        <position position="40"/>
    </location>
    <ligand>
        <name>ATP</name>
        <dbReference type="ChEBI" id="CHEBI:30616"/>
    </ligand>
</feature>
<evidence type="ECO:0000256" key="17">
    <source>
        <dbReference type="PIRSR" id="PIRSR600829-3"/>
    </source>
</evidence>
<dbReference type="Pfam" id="PF01219">
    <property type="entry name" value="DAGK_prokar"/>
    <property type="match status" value="1"/>
</dbReference>
<dbReference type="Proteomes" id="UP000323917">
    <property type="component" value="Chromosome"/>
</dbReference>
<dbReference type="KEGG" id="bgok:Pr1d_06020"/>
<evidence type="ECO:0000256" key="5">
    <source>
        <dbReference type="ARBA" id="ARBA00022679"/>
    </source>
</evidence>
<keyword evidence="3" id="KW-1003">Cell membrane</keyword>
<keyword evidence="10 19" id="KW-1133">Transmembrane helix</keyword>
<dbReference type="GO" id="GO:0008654">
    <property type="term" value="P:phospholipid biosynthetic process"/>
    <property type="evidence" value="ECO:0007669"/>
    <property type="project" value="UniProtKB-KW"/>
</dbReference>
<dbReference type="InterPro" id="IPR036945">
    <property type="entry name" value="DAGK_sf"/>
</dbReference>
<feature type="transmembrane region" description="Helical" evidence="19">
    <location>
        <begin position="108"/>
        <end position="128"/>
    </location>
</feature>
<keyword evidence="13" id="KW-0594">Phospholipid biosynthesis</keyword>